<sequence>ENLELSFNRHIYNGKLLYAGGTKREVNSYLNNLQTTLEVDLGSTVTANVSEISYKKRRIVPSSSEISDVL</sequence>
<name>A0A8J2LCN1_9HEXA</name>
<protein>
    <submittedName>
        <fullName evidence="1">Uncharacterized protein</fullName>
    </submittedName>
</protein>
<feature type="non-terminal residue" evidence="1">
    <location>
        <position position="70"/>
    </location>
</feature>
<accession>A0A8J2LCN1</accession>
<reference evidence="1" key="1">
    <citation type="submission" date="2021-06" db="EMBL/GenBank/DDBJ databases">
        <authorList>
            <person name="Hodson N. C."/>
            <person name="Mongue J. A."/>
            <person name="Jaron S. K."/>
        </authorList>
    </citation>
    <scope>NUCLEOTIDE SEQUENCE</scope>
</reference>
<dbReference type="AlphaFoldDB" id="A0A8J2LCN1"/>
<proteinExistence type="predicted"/>
<gene>
    <name evidence="1" type="ORF">AFUS01_LOCUS38900</name>
</gene>
<organism evidence="1 2">
    <name type="scientific">Allacma fusca</name>
    <dbReference type="NCBI Taxonomy" id="39272"/>
    <lineage>
        <taxon>Eukaryota</taxon>
        <taxon>Metazoa</taxon>
        <taxon>Ecdysozoa</taxon>
        <taxon>Arthropoda</taxon>
        <taxon>Hexapoda</taxon>
        <taxon>Collembola</taxon>
        <taxon>Symphypleona</taxon>
        <taxon>Sminthuridae</taxon>
        <taxon>Allacma</taxon>
    </lineage>
</organism>
<keyword evidence="2" id="KW-1185">Reference proteome</keyword>
<feature type="non-terminal residue" evidence="1">
    <location>
        <position position="1"/>
    </location>
</feature>
<evidence type="ECO:0000313" key="1">
    <source>
        <dbReference type="EMBL" id="CAG7829013.1"/>
    </source>
</evidence>
<comment type="caution">
    <text evidence="1">The sequence shown here is derived from an EMBL/GenBank/DDBJ whole genome shotgun (WGS) entry which is preliminary data.</text>
</comment>
<dbReference type="Proteomes" id="UP000708208">
    <property type="component" value="Unassembled WGS sequence"/>
</dbReference>
<dbReference type="EMBL" id="CAJVCH010549796">
    <property type="protein sequence ID" value="CAG7829013.1"/>
    <property type="molecule type" value="Genomic_DNA"/>
</dbReference>
<evidence type="ECO:0000313" key="2">
    <source>
        <dbReference type="Proteomes" id="UP000708208"/>
    </source>
</evidence>